<gene>
    <name evidence="1" type="primary">jg24662</name>
    <name evidence="1" type="ORF">PAEG_LOCUS4508</name>
</gene>
<name>A0A8S4QME3_9NEOP</name>
<comment type="caution">
    <text evidence="1">The sequence shown here is derived from an EMBL/GenBank/DDBJ whole genome shotgun (WGS) entry which is preliminary data.</text>
</comment>
<dbReference type="OrthoDB" id="7258147at2759"/>
<accession>A0A8S4QME3</accession>
<dbReference type="EMBL" id="CAKXAJ010015566">
    <property type="protein sequence ID" value="CAH2216462.1"/>
    <property type="molecule type" value="Genomic_DNA"/>
</dbReference>
<evidence type="ECO:0000313" key="2">
    <source>
        <dbReference type="Proteomes" id="UP000838756"/>
    </source>
</evidence>
<dbReference type="Proteomes" id="UP000838756">
    <property type="component" value="Unassembled WGS sequence"/>
</dbReference>
<keyword evidence="2" id="KW-1185">Reference proteome</keyword>
<reference evidence="1" key="1">
    <citation type="submission" date="2022-03" db="EMBL/GenBank/DDBJ databases">
        <authorList>
            <person name="Lindestad O."/>
        </authorList>
    </citation>
    <scope>NUCLEOTIDE SEQUENCE</scope>
</reference>
<proteinExistence type="predicted"/>
<sequence>DKIYPVHKFLLQRNIRVQYLIIVKKSLWCNTISLKFQKAMSNLGYNGQFDSAVSLCVRDVSLNSPLSLPQSCKRCHERSFSQTRDNAMSKEVTL</sequence>
<organism evidence="1 2">
    <name type="scientific">Pararge aegeria aegeria</name>
    <dbReference type="NCBI Taxonomy" id="348720"/>
    <lineage>
        <taxon>Eukaryota</taxon>
        <taxon>Metazoa</taxon>
        <taxon>Ecdysozoa</taxon>
        <taxon>Arthropoda</taxon>
        <taxon>Hexapoda</taxon>
        <taxon>Insecta</taxon>
        <taxon>Pterygota</taxon>
        <taxon>Neoptera</taxon>
        <taxon>Endopterygota</taxon>
        <taxon>Lepidoptera</taxon>
        <taxon>Glossata</taxon>
        <taxon>Ditrysia</taxon>
        <taxon>Papilionoidea</taxon>
        <taxon>Nymphalidae</taxon>
        <taxon>Satyrinae</taxon>
        <taxon>Satyrini</taxon>
        <taxon>Parargina</taxon>
        <taxon>Pararge</taxon>
    </lineage>
</organism>
<dbReference type="AlphaFoldDB" id="A0A8S4QME3"/>
<protein>
    <submittedName>
        <fullName evidence="1">Jg24662 protein</fullName>
    </submittedName>
</protein>
<feature type="non-terminal residue" evidence="1">
    <location>
        <position position="1"/>
    </location>
</feature>
<evidence type="ECO:0000313" key="1">
    <source>
        <dbReference type="EMBL" id="CAH2216462.1"/>
    </source>
</evidence>